<comment type="similarity">
    <text evidence="1">Belongs to the protein kinase superfamily. ADCK protein kinase family.</text>
</comment>
<dbReference type="InterPro" id="IPR034646">
    <property type="entry name" value="ADCK3_dom"/>
</dbReference>
<keyword evidence="6" id="KW-0418">Kinase</keyword>
<evidence type="ECO:0000256" key="4">
    <source>
        <dbReference type="ARBA" id="ARBA00022840"/>
    </source>
</evidence>
<dbReference type="SUPFAM" id="SSF56112">
    <property type="entry name" value="Protein kinase-like (PK-like)"/>
    <property type="match status" value="1"/>
</dbReference>
<evidence type="ECO:0000256" key="3">
    <source>
        <dbReference type="ARBA" id="ARBA00022741"/>
    </source>
</evidence>
<keyword evidence="4" id="KW-0067">ATP-binding</keyword>
<dbReference type="CDD" id="cd13970">
    <property type="entry name" value="ABC1_ADCK3"/>
    <property type="match status" value="1"/>
</dbReference>
<sequence>MAKKPVTSRSGRFLKLAGMTASVAGQYAGQRARRMFQKEDNEDARSQNYTRMADQIADTLGELKGAVMKVGQIASQTQDFLPKEFSDALQRLQKEAPPMPFAIIQMQIEAELGKPVTELFEYLQETPYAAASIGQVHRARLHDGTDVIVKVQYPGVDESCDSDLKQLRMALKLGGLLKMPKETVDQLFGEIRTRLKEELDYLNEAKNLKLFRNFHEKDDWVLIPSVIDSHSTKRVLTLELVEGDHINEVTPDRYSQDTINLIGHRIFSTMADQLFKFQCIHGDPHAGNFAYRPDGTIIMYDFGCVKKLKPEIVEAYRNVLLSALEEDYQALDRYLIDLGARIESQPAVDAAYYAMWRDILIVPFDQPEPYDFAEADLHTHVAAKTSTVFKYLDYFKPPVESIFIDRMIAGHYWILKRLGVQAAFRSDLEKYLAPATAASG</sequence>
<proteinExistence type="inferred from homology"/>
<keyword evidence="2" id="KW-0808">Transferase</keyword>
<evidence type="ECO:0000256" key="2">
    <source>
        <dbReference type="ARBA" id="ARBA00022679"/>
    </source>
</evidence>
<dbReference type="InterPro" id="IPR051409">
    <property type="entry name" value="Atypical_kinase_ADCK"/>
</dbReference>
<protein>
    <submittedName>
        <fullName evidence="6">AarF/ABC1/UbiB kinase family protein</fullName>
    </submittedName>
</protein>
<evidence type="ECO:0000313" key="6">
    <source>
        <dbReference type="EMBL" id="QSP94620.1"/>
    </source>
</evidence>
<evidence type="ECO:0000259" key="5">
    <source>
        <dbReference type="Pfam" id="PF03109"/>
    </source>
</evidence>
<organism evidence="6 7">
    <name type="scientific">Marinobacter salinisoli</name>
    <dbReference type="NCBI Taxonomy" id="2769486"/>
    <lineage>
        <taxon>Bacteria</taxon>
        <taxon>Pseudomonadati</taxon>
        <taxon>Pseudomonadota</taxon>
        <taxon>Gammaproteobacteria</taxon>
        <taxon>Pseudomonadales</taxon>
        <taxon>Marinobacteraceae</taxon>
        <taxon>Marinobacter</taxon>
    </lineage>
</organism>
<dbReference type="InterPro" id="IPR004147">
    <property type="entry name" value="ABC1_dom"/>
</dbReference>
<dbReference type="Proteomes" id="UP000663555">
    <property type="component" value="Chromosome"/>
</dbReference>
<dbReference type="RefSeq" id="WP_206643840.1">
    <property type="nucleotide sequence ID" value="NZ_CP071247.1"/>
</dbReference>
<name>A0ABX7MQK8_9GAMM</name>
<dbReference type="Pfam" id="PF03109">
    <property type="entry name" value="ABC1"/>
    <property type="match status" value="1"/>
</dbReference>
<gene>
    <name evidence="6" type="ORF">LPB19_15830</name>
</gene>
<dbReference type="InterPro" id="IPR011009">
    <property type="entry name" value="Kinase-like_dom_sf"/>
</dbReference>
<dbReference type="PANTHER" id="PTHR43851">
    <property type="match status" value="1"/>
</dbReference>
<evidence type="ECO:0000256" key="1">
    <source>
        <dbReference type="ARBA" id="ARBA00009670"/>
    </source>
</evidence>
<keyword evidence="3" id="KW-0547">Nucleotide-binding</keyword>
<reference evidence="6 7" key="1">
    <citation type="submission" date="2021-03" db="EMBL/GenBank/DDBJ databases">
        <title>Genome sequencing of Marinobacter sp. LPB0319.</title>
        <authorList>
            <person name="Kim J."/>
        </authorList>
    </citation>
    <scope>NUCLEOTIDE SEQUENCE [LARGE SCALE GENOMIC DNA]</scope>
    <source>
        <strain evidence="6 7">LPB0319</strain>
    </source>
</reference>
<dbReference type="EMBL" id="CP071247">
    <property type="protein sequence ID" value="QSP94620.1"/>
    <property type="molecule type" value="Genomic_DNA"/>
</dbReference>
<dbReference type="PANTHER" id="PTHR43851:SF3">
    <property type="entry name" value="COENZYME Q8"/>
    <property type="match status" value="1"/>
</dbReference>
<accession>A0ABX7MQK8</accession>
<keyword evidence="7" id="KW-1185">Reference proteome</keyword>
<evidence type="ECO:0000313" key="7">
    <source>
        <dbReference type="Proteomes" id="UP000663555"/>
    </source>
</evidence>
<dbReference type="GO" id="GO:0016301">
    <property type="term" value="F:kinase activity"/>
    <property type="evidence" value="ECO:0007669"/>
    <property type="project" value="UniProtKB-KW"/>
</dbReference>
<feature type="domain" description="ABC1 atypical kinase-like" evidence="5">
    <location>
        <begin position="91"/>
        <end position="333"/>
    </location>
</feature>